<evidence type="ECO:0000256" key="4">
    <source>
        <dbReference type="ARBA" id="ARBA00022889"/>
    </source>
</evidence>
<evidence type="ECO:0000313" key="10">
    <source>
        <dbReference type="EMBL" id="CAH3112389.1"/>
    </source>
</evidence>
<evidence type="ECO:0000256" key="1">
    <source>
        <dbReference type="ARBA" id="ARBA00004184"/>
    </source>
</evidence>
<evidence type="ECO:0000259" key="9">
    <source>
        <dbReference type="PROSITE" id="PS50022"/>
    </source>
</evidence>
<evidence type="ECO:0000256" key="6">
    <source>
        <dbReference type="ARBA" id="ARBA00023157"/>
    </source>
</evidence>
<feature type="compositionally biased region" description="Polar residues" evidence="7">
    <location>
        <begin position="558"/>
        <end position="567"/>
    </location>
</feature>
<comment type="caution">
    <text evidence="10">The sequence shown here is derived from an EMBL/GenBank/DDBJ whole genome shotgun (WGS) entry which is preliminary data.</text>
</comment>
<dbReference type="PANTHER" id="PTHR46806">
    <property type="entry name" value="F5/8 TYPE C DOMAIN-CONTAINING PROTEIN"/>
    <property type="match status" value="1"/>
</dbReference>
<dbReference type="GO" id="GO:0012505">
    <property type="term" value="C:endomembrane system"/>
    <property type="evidence" value="ECO:0007669"/>
    <property type="project" value="UniProtKB-SubCell"/>
</dbReference>
<dbReference type="InterPro" id="IPR008979">
    <property type="entry name" value="Galactose-bd-like_sf"/>
</dbReference>
<accession>A0AAU9WIF1</accession>
<dbReference type="PROSITE" id="PS50022">
    <property type="entry name" value="FA58C_3"/>
    <property type="match status" value="1"/>
</dbReference>
<evidence type="ECO:0000256" key="3">
    <source>
        <dbReference type="ARBA" id="ARBA00022525"/>
    </source>
</evidence>
<dbReference type="SMART" id="SM00231">
    <property type="entry name" value="FA58C"/>
    <property type="match status" value="1"/>
</dbReference>
<dbReference type="EMBL" id="CALNXJ010000013">
    <property type="protein sequence ID" value="CAH3112389.1"/>
    <property type="molecule type" value="Genomic_DNA"/>
</dbReference>
<evidence type="ECO:0000256" key="7">
    <source>
        <dbReference type="SAM" id="MobiDB-lite"/>
    </source>
</evidence>
<dbReference type="GO" id="GO:0038023">
    <property type="term" value="F:signaling receptor activity"/>
    <property type="evidence" value="ECO:0007669"/>
    <property type="project" value="TreeGrafter"/>
</dbReference>
<evidence type="ECO:0000256" key="5">
    <source>
        <dbReference type="ARBA" id="ARBA00023136"/>
    </source>
</evidence>
<keyword evidence="8" id="KW-0812">Transmembrane</keyword>
<feature type="region of interest" description="Disordered" evidence="7">
    <location>
        <begin position="659"/>
        <end position="730"/>
    </location>
</feature>
<reference evidence="10 11" key="1">
    <citation type="submission" date="2022-05" db="EMBL/GenBank/DDBJ databases">
        <authorList>
            <consortium name="Genoscope - CEA"/>
            <person name="William W."/>
        </authorList>
    </citation>
    <scope>NUCLEOTIDE SEQUENCE [LARGE SCALE GENOMIC DNA]</scope>
</reference>
<dbReference type="Pfam" id="PF23328">
    <property type="entry name" value="Sha_B_N"/>
    <property type="match status" value="1"/>
</dbReference>
<feature type="domain" description="F5/8 type C" evidence="9">
    <location>
        <begin position="116"/>
        <end position="263"/>
    </location>
</feature>
<dbReference type="InterPro" id="IPR000421">
    <property type="entry name" value="FA58C"/>
</dbReference>
<dbReference type="Pfam" id="PF00754">
    <property type="entry name" value="F5_F8_type_C"/>
    <property type="match status" value="1"/>
</dbReference>
<protein>
    <recommendedName>
        <fullName evidence="9">F5/8 type C domain-containing protein</fullName>
    </recommendedName>
</protein>
<dbReference type="SUPFAM" id="SSF49785">
    <property type="entry name" value="Galactose-binding domain-like"/>
    <property type="match status" value="1"/>
</dbReference>
<evidence type="ECO:0000256" key="2">
    <source>
        <dbReference type="ARBA" id="ARBA00004613"/>
    </source>
</evidence>
<feature type="region of interest" description="Disordered" evidence="7">
    <location>
        <begin position="549"/>
        <end position="569"/>
    </location>
</feature>
<dbReference type="CDD" id="cd00057">
    <property type="entry name" value="FA58C"/>
    <property type="match status" value="1"/>
</dbReference>
<name>A0AAU9WIF1_9CNID</name>
<sequence>MNMGSTKLATCSLTRIVILVLYITTLQPTSSLAALKADGVEKYVITRRGRYDSDLFRVLYKTGFQCPSHVCANTSALVNNTTPCSCSCNINTQTFLPELGSCGDKASIKKSLFGNCSDALGMESGKIKDSQLKSSRSFRGYSPSEGRLNNYMAWCARFSTAEVFLEIDLLEVRRVSALATQGFKGQFINFVKTFEIKYSYNGKTWFDYQDDNGRTKVFTGNTDTDTIKYNYFRGTFETRFLKLYLKDYNTAGFKCLRVEVYGCKDNAVCSRFFEWPFFLKSLNLAKEGHVNINSADSYQSCQVVPGSAAYYKYQLGNKWMAINQDIFKVEEVQDKLVFKWADTTDENILGRIVQIKVTCNYSAVASRPPKTACLIFKTSGQIILDLSTMAKTTPYIPLVTTATSEMSLVTEPVGGTSDKDARTSVSNSGSGVLIGVAVACAVVFAIILIVLVVFCKRRKLKKSQQGTSSTVQENVYGNSQFEIPERTKTGKDVKPFSDQENQPTYQDIVQDSEPMYGGTIYSAPEVNRYDNRVYQSLDDNVSQTSGYQALKKGHHGTGQPTEQSSAMTEPVYNSLEKPDIAQENVDGSLYNVLERPPAGRSCKVLQEENPLYNVFEGPDPRQDQQEPLYNVLGNGLDTNGRPLEDGANDEYLYNVLERPGPKQNQQEPLYNVLDNGPDTDRGPFENGANNEGLYNVLEGPDSDAGPNSSEAEYAAPREPCSPGSRNNPSYEQTLELNVPYEQSEVNNGSVYEALRGANGADIYQPLTVT</sequence>
<comment type="subcellular location">
    <subcellularLocation>
        <location evidence="1">Endomembrane system</location>
        <topology evidence="1">Peripheral membrane protein</topology>
    </subcellularLocation>
    <subcellularLocation>
        <location evidence="2">Secreted</location>
    </subcellularLocation>
</comment>
<proteinExistence type="predicted"/>
<gene>
    <name evidence="10" type="ORF">PMEA_00005137</name>
</gene>
<keyword evidence="4" id="KW-0130">Cell adhesion</keyword>
<dbReference type="AlphaFoldDB" id="A0AAU9WIF1"/>
<dbReference type="GO" id="GO:0005886">
    <property type="term" value="C:plasma membrane"/>
    <property type="evidence" value="ECO:0007669"/>
    <property type="project" value="TreeGrafter"/>
</dbReference>
<keyword evidence="11" id="KW-1185">Reference proteome</keyword>
<keyword evidence="5 8" id="KW-0472">Membrane</keyword>
<organism evidence="10 11">
    <name type="scientific">Pocillopora meandrina</name>
    <dbReference type="NCBI Taxonomy" id="46732"/>
    <lineage>
        <taxon>Eukaryota</taxon>
        <taxon>Metazoa</taxon>
        <taxon>Cnidaria</taxon>
        <taxon>Anthozoa</taxon>
        <taxon>Hexacorallia</taxon>
        <taxon>Scleractinia</taxon>
        <taxon>Astrocoeniina</taxon>
        <taxon>Pocilloporidae</taxon>
        <taxon>Pocillopora</taxon>
    </lineage>
</organism>
<evidence type="ECO:0000313" key="11">
    <source>
        <dbReference type="Proteomes" id="UP001159428"/>
    </source>
</evidence>
<feature type="transmembrane region" description="Helical" evidence="8">
    <location>
        <begin position="432"/>
        <end position="455"/>
    </location>
</feature>
<dbReference type="Gene3D" id="2.60.120.260">
    <property type="entry name" value="Galactose-binding domain-like"/>
    <property type="match status" value="1"/>
</dbReference>
<dbReference type="GO" id="GO:0007155">
    <property type="term" value="P:cell adhesion"/>
    <property type="evidence" value="ECO:0007669"/>
    <property type="project" value="UniProtKB-KW"/>
</dbReference>
<dbReference type="GO" id="GO:0005576">
    <property type="term" value="C:extracellular region"/>
    <property type="evidence" value="ECO:0007669"/>
    <property type="project" value="UniProtKB-SubCell"/>
</dbReference>
<dbReference type="InterPro" id="IPR050633">
    <property type="entry name" value="Neuropilin_MCO_CoagFactor"/>
</dbReference>
<keyword evidence="6" id="KW-1015">Disulfide bond</keyword>
<dbReference type="PANTHER" id="PTHR46806:SF5">
    <property type="entry name" value="F5_8 TYPE C DOMAIN-CONTAINING PROTEIN"/>
    <property type="match status" value="1"/>
</dbReference>
<dbReference type="Proteomes" id="UP001159428">
    <property type="component" value="Unassembled WGS sequence"/>
</dbReference>
<evidence type="ECO:0000256" key="8">
    <source>
        <dbReference type="SAM" id="Phobius"/>
    </source>
</evidence>
<dbReference type="InterPro" id="IPR057507">
    <property type="entry name" value="Sha_B-like_N"/>
</dbReference>
<keyword evidence="8" id="KW-1133">Transmembrane helix</keyword>
<keyword evidence="3" id="KW-0964">Secreted</keyword>